<sequence length="91" mass="10225">MNTTEVLKAYAEGYQADSSNWSFLTGYDFQTLKSIKSFKSLLEKPPEGSDQVTHGTSFFLVNPDGEVIKRYSGVDSKEIDVIIKDLKKVLE</sequence>
<comment type="similarity">
    <text evidence="1">Belongs to the SCO1/2 family.</text>
</comment>
<evidence type="ECO:0000313" key="3">
    <source>
        <dbReference type="Proteomes" id="UP001597040"/>
    </source>
</evidence>
<gene>
    <name evidence="2" type="ORF">ACFQ3N_13400</name>
</gene>
<evidence type="ECO:0000313" key="2">
    <source>
        <dbReference type="EMBL" id="MFD1039381.1"/>
    </source>
</evidence>
<reference evidence="3" key="1">
    <citation type="journal article" date="2019" name="Int. J. Syst. Evol. Microbiol.">
        <title>The Global Catalogue of Microorganisms (GCM) 10K type strain sequencing project: providing services to taxonomists for standard genome sequencing and annotation.</title>
        <authorList>
            <consortium name="The Broad Institute Genomics Platform"/>
            <consortium name="The Broad Institute Genome Sequencing Center for Infectious Disease"/>
            <person name="Wu L."/>
            <person name="Ma J."/>
        </authorList>
    </citation>
    <scope>NUCLEOTIDE SEQUENCE [LARGE SCALE GENOMIC DNA]</scope>
    <source>
        <strain evidence="3">CCUG 56754</strain>
    </source>
</reference>
<name>A0ABW3LLV9_9BACI</name>
<dbReference type="InterPro" id="IPR003782">
    <property type="entry name" value="SCO1/SenC"/>
</dbReference>
<organism evidence="2 3">
    <name type="scientific">Virgibacillus byunsanensis</name>
    <dbReference type="NCBI Taxonomy" id="570945"/>
    <lineage>
        <taxon>Bacteria</taxon>
        <taxon>Bacillati</taxon>
        <taxon>Bacillota</taxon>
        <taxon>Bacilli</taxon>
        <taxon>Bacillales</taxon>
        <taxon>Bacillaceae</taxon>
        <taxon>Virgibacillus</taxon>
    </lineage>
</organism>
<protein>
    <submittedName>
        <fullName evidence="2">SCO family protein</fullName>
    </submittedName>
</protein>
<dbReference type="InterPro" id="IPR036249">
    <property type="entry name" value="Thioredoxin-like_sf"/>
</dbReference>
<dbReference type="Pfam" id="PF02630">
    <property type="entry name" value="SCO1-SenC"/>
    <property type="match status" value="1"/>
</dbReference>
<proteinExistence type="inferred from homology"/>
<comment type="caution">
    <text evidence="2">The sequence shown here is derived from an EMBL/GenBank/DDBJ whole genome shotgun (WGS) entry which is preliminary data.</text>
</comment>
<dbReference type="Proteomes" id="UP001597040">
    <property type="component" value="Unassembled WGS sequence"/>
</dbReference>
<dbReference type="Gene3D" id="3.40.30.10">
    <property type="entry name" value="Glutaredoxin"/>
    <property type="match status" value="1"/>
</dbReference>
<accession>A0ABW3LLV9</accession>
<keyword evidence="3" id="KW-1185">Reference proteome</keyword>
<dbReference type="EMBL" id="JBHTKJ010000035">
    <property type="protein sequence ID" value="MFD1039381.1"/>
    <property type="molecule type" value="Genomic_DNA"/>
</dbReference>
<evidence type="ECO:0000256" key="1">
    <source>
        <dbReference type="ARBA" id="ARBA00010996"/>
    </source>
</evidence>
<dbReference type="SUPFAM" id="SSF52833">
    <property type="entry name" value="Thioredoxin-like"/>
    <property type="match status" value="1"/>
</dbReference>
<dbReference type="RefSeq" id="WP_390363041.1">
    <property type="nucleotide sequence ID" value="NZ_JBHTKJ010000035.1"/>
</dbReference>